<feature type="transmembrane region" description="Helical" evidence="11">
    <location>
        <begin position="243"/>
        <end position="263"/>
    </location>
</feature>
<dbReference type="EnsemblMetazoa" id="XM_021042304.2">
    <property type="protein sequence ID" value="XP_020897963.1"/>
    <property type="gene ID" value="LOC110236757"/>
</dbReference>
<evidence type="ECO:0000256" key="5">
    <source>
        <dbReference type="ARBA" id="ARBA00023040"/>
    </source>
</evidence>
<dbReference type="CDD" id="cd00637">
    <property type="entry name" value="7tm_classA_rhodopsin-like"/>
    <property type="match status" value="1"/>
</dbReference>
<evidence type="ECO:0000256" key="8">
    <source>
        <dbReference type="ARBA" id="ARBA00023224"/>
    </source>
</evidence>
<dbReference type="EnsemblMetazoa" id="XM_028658382.1">
    <property type="protein sequence ID" value="XP_028514183.1"/>
    <property type="gene ID" value="LOC110236757"/>
</dbReference>
<dbReference type="KEGG" id="epa:110236757"/>
<dbReference type="EnsemblMetazoa" id="XM_028658384.1">
    <property type="protein sequence ID" value="XP_028514185.1"/>
    <property type="gene ID" value="LOC110236757"/>
</dbReference>
<accession>A0A913X2N5</accession>
<keyword evidence="5 9" id="KW-0297">G-protein coupled receptor</keyword>
<feature type="region of interest" description="Disordered" evidence="10">
    <location>
        <begin position="318"/>
        <end position="349"/>
    </location>
</feature>
<evidence type="ECO:0000256" key="6">
    <source>
        <dbReference type="ARBA" id="ARBA00023136"/>
    </source>
</evidence>
<dbReference type="PROSITE" id="PS00237">
    <property type="entry name" value="G_PROTEIN_RECEP_F1_1"/>
    <property type="match status" value="1"/>
</dbReference>
<comment type="similarity">
    <text evidence="9">Belongs to the G-protein coupled receptor 1 family.</text>
</comment>
<dbReference type="EnsemblMetazoa" id="XM_028658385.1">
    <property type="protein sequence ID" value="XP_028514186.1"/>
    <property type="gene ID" value="LOC110236757"/>
</dbReference>
<evidence type="ECO:0000256" key="10">
    <source>
        <dbReference type="SAM" id="MobiDB-lite"/>
    </source>
</evidence>
<dbReference type="Gene3D" id="1.20.1070.10">
    <property type="entry name" value="Rhodopsin 7-helix transmembrane proteins"/>
    <property type="match status" value="1"/>
</dbReference>
<dbReference type="EnsemblMetazoa" id="XM_028658381.1">
    <property type="protein sequence ID" value="XP_028514182.1"/>
    <property type="gene ID" value="LOC110236757"/>
</dbReference>
<dbReference type="GeneID" id="110236757"/>
<dbReference type="RefSeq" id="XP_028514185.1">
    <property type="nucleotide sequence ID" value="XM_028658384.1"/>
</dbReference>
<evidence type="ECO:0000313" key="13">
    <source>
        <dbReference type="EnsemblMetazoa" id="XP_020897962.1"/>
    </source>
</evidence>
<keyword evidence="7 9" id="KW-0675">Receptor</keyword>
<evidence type="ECO:0000256" key="1">
    <source>
        <dbReference type="ARBA" id="ARBA00004651"/>
    </source>
</evidence>
<keyword evidence="4 11" id="KW-1133">Transmembrane helix</keyword>
<feature type="transmembrane region" description="Helical" evidence="11">
    <location>
        <begin position="184"/>
        <end position="212"/>
    </location>
</feature>
<organism evidence="13 14">
    <name type="scientific">Exaiptasia diaphana</name>
    <name type="common">Tropical sea anemone</name>
    <name type="synonym">Aiptasia pulchella</name>
    <dbReference type="NCBI Taxonomy" id="2652724"/>
    <lineage>
        <taxon>Eukaryota</taxon>
        <taxon>Metazoa</taxon>
        <taxon>Cnidaria</taxon>
        <taxon>Anthozoa</taxon>
        <taxon>Hexacorallia</taxon>
        <taxon>Actiniaria</taxon>
        <taxon>Aiptasiidae</taxon>
        <taxon>Exaiptasia</taxon>
    </lineage>
</organism>
<evidence type="ECO:0000313" key="14">
    <source>
        <dbReference type="Proteomes" id="UP000887567"/>
    </source>
</evidence>
<evidence type="ECO:0000259" key="12">
    <source>
        <dbReference type="PROSITE" id="PS50262"/>
    </source>
</evidence>
<evidence type="ECO:0000256" key="9">
    <source>
        <dbReference type="RuleBase" id="RU000688"/>
    </source>
</evidence>
<dbReference type="RefSeq" id="XP_020897962.1">
    <property type="nucleotide sequence ID" value="XM_021042303.2"/>
</dbReference>
<dbReference type="InterPro" id="IPR000276">
    <property type="entry name" value="GPCR_Rhodpsn"/>
</dbReference>
<dbReference type="RefSeq" id="XP_028514186.1">
    <property type="nucleotide sequence ID" value="XM_028658385.1"/>
</dbReference>
<feature type="transmembrane region" description="Helical" evidence="11">
    <location>
        <begin position="275"/>
        <end position="295"/>
    </location>
</feature>
<dbReference type="Pfam" id="PF00001">
    <property type="entry name" value="7tm_1"/>
    <property type="match status" value="1"/>
</dbReference>
<dbReference type="EnsemblMetazoa" id="XM_021042305.2">
    <property type="protein sequence ID" value="XP_020897964.1"/>
    <property type="gene ID" value="LOC110236757"/>
</dbReference>
<dbReference type="GO" id="GO:0005886">
    <property type="term" value="C:plasma membrane"/>
    <property type="evidence" value="ECO:0007669"/>
    <property type="project" value="UniProtKB-SubCell"/>
</dbReference>
<evidence type="ECO:0000256" key="3">
    <source>
        <dbReference type="ARBA" id="ARBA00022692"/>
    </source>
</evidence>
<dbReference type="RefSeq" id="XP_020897964.1">
    <property type="nucleotide sequence ID" value="XM_021042305.2"/>
</dbReference>
<feature type="transmembrane region" description="Helical" evidence="11">
    <location>
        <begin position="64"/>
        <end position="91"/>
    </location>
</feature>
<feature type="transmembrane region" description="Helical" evidence="11">
    <location>
        <begin position="140"/>
        <end position="164"/>
    </location>
</feature>
<evidence type="ECO:0000256" key="4">
    <source>
        <dbReference type="ARBA" id="ARBA00022989"/>
    </source>
</evidence>
<reference evidence="13" key="1">
    <citation type="submission" date="2022-11" db="UniProtKB">
        <authorList>
            <consortium name="EnsemblMetazoa"/>
        </authorList>
    </citation>
    <scope>IDENTIFICATION</scope>
</reference>
<dbReference type="GO" id="GO:0004930">
    <property type="term" value="F:G protein-coupled receptor activity"/>
    <property type="evidence" value="ECO:0007669"/>
    <property type="project" value="UniProtKB-KW"/>
</dbReference>
<dbReference type="PROSITE" id="PS50262">
    <property type="entry name" value="G_PROTEIN_RECEP_F1_2"/>
    <property type="match status" value="1"/>
</dbReference>
<dbReference type="PANTHER" id="PTHR24249">
    <property type="entry name" value="HISTAMINE RECEPTOR-RELATED G-PROTEIN COUPLED RECEPTOR"/>
    <property type="match status" value="1"/>
</dbReference>
<feature type="compositionally biased region" description="Polar residues" evidence="10">
    <location>
        <begin position="337"/>
        <end position="349"/>
    </location>
</feature>
<feature type="transmembrane region" description="Helical" evidence="11">
    <location>
        <begin position="32"/>
        <end position="52"/>
    </location>
</feature>
<dbReference type="Proteomes" id="UP000887567">
    <property type="component" value="Unplaced"/>
</dbReference>
<dbReference type="InterPro" id="IPR017452">
    <property type="entry name" value="GPCR_Rhodpsn_7TM"/>
</dbReference>
<dbReference type="RefSeq" id="XP_020897963.1">
    <property type="nucleotide sequence ID" value="XM_021042304.2"/>
</dbReference>
<keyword evidence="6 11" id="KW-0472">Membrane</keyword>
<keyword evidence="14" id="KW-1185">Reference proteome</keyword>
<dbReference type="RefSeq" id="XP_028514181.1">
    <property type="nucleotide sequence ID" value="XM_028658380.1"/>
</dbReference>
<dbReference type="InterPro" id="IPR050569">
    <property type="entry name" value="TAAR"/>
</dbReference>
<keyword evidence="8 9" id="KW-0807">Transducer</keyword>
<dbReference type="OrthoDB" id="10011551at2759"/>
<dbReference type="RefSeq" id="XP_028514183.1">
    <property type="nucleotide sequence ID" value="XM_028658382.1"/>
</dbReference>
<dbReference type="RefSeq" id="XP_028514182.1">
    <property type="nucleotide sequence ID" value="XM_028658381.1"/>
</dbReference>
<feature type="transmembrane region" description="Helical" evidence="11">
    <location>
        <begin position="97"/>
        <end position="119"/>
    </location>
</feature>
<feature type="domain" description="G-protein coupled receptors family 1 profile" evidence="12">
    <location>
        <begin position="44"/>
        <end position="295"/>
    </location>
</feature>
<dbReference type="PANTHER" id="PTHR24249:SF372">
    <property type="entry name" value="G-PROTEIN COUPLED RECEPTORS FAMILY 1 PROFILE DOMAIN-CONTAINING PROTEIN"/>
    <property type="match status" value="1"/>
</dbReference>
<evidence type="ECO:0000256" key="11">
    <source>
        <dbReference type="SAM" id="Phobius"/>
    </source>
</evidence>
<dbReference type="PRINTS" id="PR00237">
    <property type="entry name" value="GPCRRHODOPSN"/>
</dbReference>
<dbReference type="EnsemblMetazoa" id="XM_028658380.1">
    <property type="protein sequence ID" value="XP_028514181.1"/>
    <property type="gene ID" value="LOC110236757"/>
</dbReference>
<evidence type="ECO:0000256" key="7">
    <source>
        <dbReference type="ARBA" id="ARBA00023170"/>
    </source>
</evidence>
<dbReference type="OMA" id="FCSGLCN"/>
<protein>
    <recommendedName>
        <fullName evidence="12">G-protein coupled receptors family 1 profile domain-containing protein</fullName>
    </recommendedName>
</protein>
<dbReference type="SUPFAM" id="SSF81321">
    <property type="entry name" value="Family A G protein-coupled receptor-like"/>
    <property type="match status" value="1"/>
</dbReference>
<proteinExistence type="inferred from homology"/>
<evidence type="ECO:0000256" key="2">
    <source>
        <dbReference type="ARBA" id="ARBA00022475"/>
    </source>
</evidence>
<comment type="subcellular location">
    <subcellularLocation>
        <location evidence="1">Cell membrane</location>
        <topology evidence="1">Multi-pass membrane protein</topology>
    </subcellularLocation>
</comment>
<keyword evidence="2" id="KW-1003">Cell membrane</keyword>
<sequence length="349" mass="39833">MSSDQAYTDGEAQNASGDVTSQYGGFQAEIDIPLVSIAFLIVVVNGYITLLISRRRDLRTPSNMILASLTVSDGLTGLISVPLLLICLSTASNETCMASAMFIRFISILSAVHILLLTLDRYVFIVHPHKYYDIVRKGRVLLVILAVWLMGILVTVIRLDWAINVYVFDESLDQEKEIDRKERIFNWFCLSAFFIIPLFITITLDAQLLFVLRHQVRKILQNNLIHARQEQSMRTKKRERRAVLVYVVVVVTFIICWLPYFILDLWQQWAKLSAAVVYLIMFIRVVTSLSNPIMYTLSHRTLRRAVVVSLRKTFGHKKHGRPRAMSYQSGQSGQSGLTAQLTKTETTQM</sequence>
<keyword evidence="3 9" id="KW-0812">Transmembrane</keyword>
<dbReference type="EnsemblMetazoa" id="XM_021042303.2">
    <property type="protein sequence ID" value="XP_020897962.1"/>
    <property type="gene ID" value="LOC110236757"/>
</dbReference>
<name>A0A913X2N5_EXADI</name>
<dbReference type="AlphaFoldDB" id="A0A913X2N5"/>